<dbReference type="PANTHER" id="PTHR44196:SF1">
    <property type="entry name" value="DEHYDROGENASE_REDUCTASE SDR FAMILY MEMBER 7B"/>
    <property type="match status" value="1"/>
</dbReference>
<dbReference type="InterPro" id="IPR036291">
    <property type="entry name" value="NAD(P)-bd_dom_sf"/>
</dbReference>
<evidence type="ECO:0000313" key="5">
    <source>
        <dbReference type="Proteomes" id="UP000760472"/>
    </source>
</evidence>
<dbReference type="Gene3D" id="3.40.50.720">
    <property type="entry name" value="NAD(P)-binding Rossmann-like Domain"/>
    <property type="match status" value="1"/>
</dbReference>
<dbReference type="SUPFAM" id="SSF51735">
    <property type="entry name" value="NAD(P)-binding Rossmann-fold domains"/>
    <property type="match status" value="1"/>
</dbReference>
<keyword evidence="2" id="KW-0560">Oxidoreductase</keyword>
<dbReference type="Proteomes" id="UP000760472">
    <property type="component" value="Unassembled WGS sequence"/>
</dbReference>
<sequence length="262" mass="27958">MPVRNTVKAPQVILITGATGAIGGALANYYAEPGVMLHLHGRNPAGLERVAQQCRAAGAEVMTYRNDLSETRSLQAWLEQLDNTSPLDLFIACAGMNINIGDDLSGEKPAEMEALLDLNVKVTLLMAGQVATLMRQRGAGQIALMSSLAAYHGLPVTPSYCASKAAVKAYGEALRGGLAPFGVGVTVIMPGYVASEMCYEMPGPKPFLLQPEQAAEIIARGLIRNKARITFPFPLNIGCWFLSVLPYAVSGRILALLDYHGK</sequence>
<evidence type="ECO:0000256" key="1">
    <source>
        <dbReference type="ARBA" id="ARBA00006484"/>
    </source>
</evidence>
<dbReference type="InterPro" id="IPR020904">
    <property type="entry name" value="Sc_DH/Rdtase_CS"/>
</dbReference>
<keyword evidence="3" id="KW-0472">Membrane</keyword>
<organism evidence="4 5">
    <name type="scientific">Amphritea pacifica</name>
    <dbReference type="NCBI Taxonomy" id="2811233"/>
    <lineage>
        <taxon>Bacteria</taxon>
        <taxon>Pseudomonadati</taxon>
        <taxon>Pseudomonadota</taxon>
        <taxon>Gammaproteobacteria</taxon>
        <taxon>Oceanospirillales</taxon>
        <taxon>Oceanospirillaceae</taxon>
        <taxon>Amphritea</taxon>
    </lineage>
</organism>
<keyword evidence="3" id="KW-1133">Transmembrane helix</keyword>
<dbReference type="Pfam" id="PF00106">
    <property type="entry name" value="adh_short"/>
    <property type="match status" value="1"/>
</dbReference>
<keyword evidence="3" id="KW-0812">Transmembrane</keyword>
<dbReference type="RefSeq" id="WP_205211702.1">
    <property type="nucleotide sequence ID" value="NZ_JAFFZO010000031.1"/>
</dbReference>
<dbReference type="InterPro" id="IPR002347">
    <property type="entry name" value="SDR_fam"/>
</dbReference>
<dbReference type="PRINTS" id="PR00081">
    <property type="entry name" value="GDHRDH"/>
</dbReference>
<evidence type="ECO:0000256" key="2">
    <source>
        <dbReference type="ARBA" id="ARBA00023002"/>
    </source>
</evidence>
<proteinExistence type="inferred from homology"/>
<name>A0ABS2W5X5_9GAMM</name>
<dbReference type="PROSITE" id="PS00061">
    <property type="entry name" value="ADH_SHORT"/>
    <property type="match status" value="1"/>
</dbReference>
<comment type="caution">
    <text evidence="4">The sequence shown here is derived from an EMBL/GenBank/DDBJ whole genome shotgun (WGS) entry which is preliminary data.</text>
</comment>
<keyword evidence="5" id="KW-1185">Reference proteome</keyword>
<accession>A0ABS2W5X5</accession>
<dbReference type="EMBL" id="JAFFZP010000007">
    <property type="protein sequence ID" value="MBN0986991.1"/>
    <property type="molecule type" value="Genomic_DNA"/>
</dbReference>
<gene>
    <name evidence="4" type="ORF">JW498_06445</name>
</gene>
<evidence type="ECO:0000256" key="3">
    <source>
        <dbReference type="SAM" id="Phobius"/>
    </source>
</evidence>
<feature type="transmembrane region" description="Helical" evidence="3">
    <location>
        <begin position="12"/>
        <end position="31"/>
    </location>
</feature>
<comment type="similarity">
    <text evidence="1">Belongs to the short-chain dehydrogenases/reductases (SDR) family.</text>
</comment>
<dbReference type="PANTHER" id="PTHR44196">
    <property type="entry name" value="DEHYDROGENASE/REDUCTASE SDR FAMILY MEMBER 7B"/>
    <property type="match status" value="1"/>
</dbReference>
<evidence type="ECO:0000313" key="4">
    <source>
        <dbReference type="EMBL" id="MBN0986991.1"/>
    </source>
</evidence>
<protein>
    <submittedName>
        <fullName evidence="4">SDR family NAD(P)-dependent oxidoreductase</fullName>
    </submittedName>
</protein>
<reference evidence="4 5" key="1">
    <citation type="submission" date="2021-02" db="EMBL/GenBank/DDBJ databases">
        <title>A novel species of genus Amphritea isolated from a fishpond in China.</title>
        <authorList>
            <person name="Lu H."/>
        </authorList>
    </citation>
    <scope>NUCLEOTIDE SEQUENCE [LARGE SCALE GENOMIC DNA]</scope>
    <source>
        <strain evidence="4 5">RP18W</strain>
    </source>
</reference>